<dbReference type="Gene3D" id="1.10.150.570">
    <property type="entry name" value="GidA associated domain, C-terminal subdomain"/>
    <property type="match status" value="1"/>
</dbReference>
<evidence type="ECO:0000256" key="6">
    <source>
        <dbReference type="ARBA" id="ARBA00022630"/>
    </source>
</evidence>
<dbReference type="FunFam" id="1.10.10.1800:FF:000001">
    <property type="entry name" value="tRNA uridine 5-carboxymethylaminomethyl modification enzyme MnmG"/>
    <property type="match status" value="1"/>
</dbReference>
<dbReference type="PANTHER" id="PTHR11806:SF0">
    <property type="entry name" value="PROTEIN MTO1 HOMOLOG, MITOCHONDRIAL"/>
    <property type="match status" value="1"/>
</dbReference>
<dbReference type="InterPro" id="IPR020595">
    <property type="entry name" value="MnmG-rel_CS"/>
</dbReference>
<dbReference type="InterPro" id="IPR044920">
    <property type="entry name" value="MnmG_C_subdom_sf"/>
</dbReference>
<proteinExistence type="inferred from homology"/>
<evidence type="ECO:0000256" key="3">
    <source>
        <dbReference type="ARBA" id="ARBA00007653"/>
    </source>
</evidence>
<keyword evidence="5 12" id="KW-0963">Cytoplasm</keyword>
<comment type="caution">
    <text evidence="14">The sequence shown here is derived from an EMBL/GenBank/DDBJ whole genome shotgun (WGS) entry which is preliminary data.</text>
</comment>
<comment type="subcellular location">
    <subcellularLocation>
        <location evidence="12">Cytoplasm</location>
    </subcellularLocation>
</comment>
<evidence type="ECO:0000256" key="1">
    <source>
        <dbReference type="ARBA" id="ARBA00001974"/>
    </source>
</evidence>
<evidence type="ECO:0000256" key="12">
    <source>
        <dbReference type="HAMAP-Rule" id="MF_00129"/>
    </source>
</evidence>
<evidence type="ECO:0000256" key="5">
    <source>
        <dbReference type="ARBA" id="ARBA00022490"/>
    </source>
</evidence>
<dbReference type="InterPro" id="IPR047001">
    <property type="entry name" value="MnmG_C_subdom"/>
</dbReference>
<feature type="binding site" evidence="12">
    <location>
        <position position="123"/>
    </location>
    <ligand>
        <name>FAD</name>
        <dbReference type="ChEBI" id="CHEBI:57692"/>
    </ligand>
</feature>
<dbReference type="InterPro" id="IPR036188">
    <property type="entry name" value="FAD/NAD-bd_sf"/>
</dbReference>
<evidence type="ECO:0000256" key="10">
    <source>
        <dbReference type="ARBA" id="ARBA00025948"/>
    </source>
</evidence>
<dbReference type="InterPro" id="IPR026904">
    <property type="entry name" value="MnmG_C"/>
</dbReference>
<feature type="domain" description="tRNA uridine 5-carboxymethylaminomethyl modification enzyme C-terminal subdomain" evidence="13">
    <location>
        <begin position="542"/>
        <end position="613"/>
    </location>
</feature>
<dbReference type="FunFam" id="1.10.150.570:FF:000001">
    <property type="entry name" value="tRNA uridine 5-carboxymethylaminomethyl modification enzyme MnmG"/>
    <property type="match status" value="1"/>
</dbReference>
<dbReference type="SUPFAM" id="SSF51905">
    <property type="entry name" value="FAD/NAD(P)-binding domain"/>
    <property type="match status" value="1"/>
</dbReference>
<dbReference type="PANTHER" id="PTHR11806">
    <property type="entry name" value="GLUCOSE INHIBITED DIVISION PROTEIN A"/>
    <property type="match status" value="1"/>
</dbReference>
<dbReference type="InterPro" id="IPR040131">
    <property type="entry name" value="MnmG_N"/>
</dbReference>
<comment type="function">
    <text evidence="2 12">NAD-binding protein involved in the addition of a carboxymethylaminomethyl (cmnm) group at the wobble position (U34) of certain tRNAs, forming tRNA-cmnm(5)s(2)U34.</text>
</comment>
<dbReference type="Pfam" id="PF01134">
    <property type="entry name" value="GIDA"/>
    <property type="match status" value="1"/>
</dbReference>
<feature type="binding site" evidence="12">
    <location>
        <position position="367"/>
    </location>
    <ligand>
        <name>FAD</name>
        <dbReference type="ChEBI" id="CHEBI:57692"/>
    </ligand>
</feature>
<feature type="binding site" evidence="12">
    <location>
        <position position="178"/>
    </location>
    <ligand>
        <name>FAD</name>
        <dbReference type="ChEBI" id="CHEBI:57692"/>
    </ligand>
</feature>
<dbReference type="GO" id="GO:0002098">
    <property type="term" value="P:tRNA wobble uridine modification"/>
    <property type="evidence" value="ECO:0007669"/>
    <property type="project" value="InterPro"/>
</dbReference>
<evidence type="ECO:0000256" key="2">
    <source>
        <dbReference type="ARBA" id="ARBA00003717"/>
    </source>
</evidence>
<feature type="binding site" evidence="12">
    <location>
        <begin position="11"/>
        <end position="16"/>
    </location>
    <ligand>
        <name>FAD</name>
        <dbReference type="ChEBI" id="CHEBI:57692"/>
    </ligand>
</feature>
<dbReference type="InterPro" id="IPR049312">
    <property type="entry name" value="GIDA_C_N"/>
</dbReference>
<evidence type="ECO:0000256" key="9">
    <source>
        <dbReference type="ARBA" id="ARBA00023027"/>
    </source>
</evidence>
<gene>
    <name evidence="12 14" type="primary">mnmG</name>
    <name evidence="12" type="synonym">gidA</name>
    <name evidence="14" type="ORF">ENS06_06510</name>
</gene>
<evidence type="ECO:0000256" key="8">
    <source>
        <dbReference type="ARBA" id="ARBA00022827"/>
    </source>
</evidence>
<protein>
    <recommendedName>
        <fullName evidence="4 12">tRNA uridine 5-carboxymethylaminomethyl modification enzyme MnmG</fullName>
    </recommendedName>
    <alternativeName>
        <fullName evidence="11 12">Glucose-inhibited division protein A</fullName>
    </alternativeName>
</protein>
<comment type="similarity">
    <text evidence="3 12">Belongs to the MnmG family.</text>
</comment>
<dbReference type="PRINTS" id="PR00411">
    <property type="entry name" value="PNDRDTASEI"/>
</dbReference>
<dbReference type="SMART" id="SM01228">
    <property type="entry name" value="GIDA_assoc_3"/>
    <property type="match status" value="1"/>
</dbReference>
<dbReference type="Gene3D" id="1.10.10.1800">
    <property type="entry name" value="tRNA uridine 5-carboxymethylaminomethyl modification enzyme MnmG/GidA"/>
    <property type="match status" value="1"/>
</dbReference>
<dbReference type="GO" id="GO:0005829">
    <property type="term" value="C:cytosol"/>
    <property type="evidence" value="ECO:0007669"/>
    <property type="project" value="TreeGrafter"/>
</dbReference>
<dbReference type="Gene3D" id="3.50.50.60">
    <property type="entry name" value="FAD/NAD(P)-binding domain"/>
    <property type="match status" value="2"/>
</dbReference>
<dbReference type="NCBIfam" id="TIGR00136">
    <property type="entry name" value="mnmG_gidA"/>
    <property type="match status" value="1"/>
</dbReference>
<dbReference type="GO" id="GO:0030488">
    <property type="term" value="P:tRNA methylation"/>
    <property type="evidence" value="ECO:0007669"/>
    <property type="project" value="TreeGrafter"/>
</dbReference>
<sequence length="630" mass="70391">MSSPYDVIVVGAGHAGCEAALAAARMGCRTLLLSLYLDTVAHMPCSPSVGGIGKGHLVREVDALGGMIARLTDRTAIQFRRLNTKKGPAVRGTRTQNDKVRYRTLMKHALEKTPNLELKQSLVESLVVEGGRLTGVIDQVGVFHGARAVVLATGTFLHGLIHIGTAHIPAGRAWELPSIALADQLTSLGFQLGRMKTGTPARLHRRSIDFSRFKEQPGDPDPRPFSLFTDRIELPQVSCHMGHTHPRTHDIVRKHIHLSPLYNGTITGVSARYCPSLEDKIMKFPHKEEHQIILEPEGLETEEIYASGTGNSLPYEIQLQVIRSIPGLEEAEVMRPAYAIEYDFVQPTQLKRTLETKQVEGLFMAGQINGTSGYEEAAAQGLWAGINAALKVHGRPPFILDRSQAYMGVMVDDLVTRGTNEPYRIFTSRAEYRLWLREDNADLRLLELGYELGLHSRDTFKELVERREAVHRELERLRTHRIFPAPDVNAYLASKGSAPLEEPVSLDRLLKRPELTYEDVEHLAPACEPLPERVREQVEIECKYEGYLQRQQKEMQKFRNLERVRIPDDFPYEKIPGLSNEVRQKLTAVRPDTLGQASRIPGMTPAALSVLLVYLKRHGTVEGAAAAAHE</sequence>
<evidence type="ECO:0000256" key="4">
    <source>
        <dbReference type="ARBA" id="ARBA00020461"/>
    </source>
</evidence>
<evidence type="ECO:0000256" key="11">
    <source>
        <dbReference type="ARBA" id="ARBA00031800"/>
    </source>
</evidence>
<dbReference type="Pfam" id="PF21680">
    <property type="entry name" value="GIDA_C_1st"/>
    <property type="match status" value="1"/>
</dbReference>
<dbReference type="PROSITE" id="PS01280">
    <property type="entry name" value="GIDA_1"/>
    <property type="match status" value="1"/>
</dbReference>
<name>A0A832A563_9BACT</name>
<dbReference type="InterPro" id="IPR004416">
    <property type="entry name" value="MnmG"/>
</dbReference>
<keyword evidence="9 12" id="KW-0520">NAD</keyword>
<dbReference type="EMBL" id="DSTK01000019">
    <property type="protein sequence ID" value="HFK96964.1"/>
    <property type="molecule type" value="Genomic_DNA"/>
</dbReference>
<dbReference type="GO" id="GO:0050660">
    <property type="term" value="F:flavin adenine dinucleotide binding"/>
    <property type="evidence" value="ECO:0007669"/>
    <property type="project" value="UniProtKB-UniRule"/>
</dbReference>
<comment type="cofactor">
    <cofactor evidence="1 12">
        <name>FAD</name>
        <dbReference type="ChEBI" id="CHEBI:57692"/>
    </cofactor>
</comment>
<keyword evidence="7 12" id="KW-0819">tRNA processing</keyword>
<dbReference type="AlphaFoldDB" id="A0A832A563"/>
<dbReference type="PRINTS" id="PR00368">
    <property type="entry name" value="FADPNR"/>
</dbReference>
<comment type="subunit">
    <text evidence="10 12">Homodimer. Heterotetramer of two MnmE and two MnmG subunits.</text>
</comment>
<keyword evidence="6 12" id="KW-0285">Flavoprotein</keyword>
<evidence type="ECO:0000256" key="7">
    <source>
        <dbReference type="ARBA" id="ARBA00022694"/>
    </source>
</evidence>
<dbReference type="FunFam" id="3.50.50.60:FF:000002">
    <property type="entry name" value="tRNA uridine 5-carboxymethylaminomethyl modification enzyme MnmG"/>
    <property type="match status" value="1"/>
</dbReference>
<reference evidence="14" key="1">
    <citation type="journal article" date="2020" name="mSystems">
        <title>Genome- and Community-Level Interaction Insights into Carbon Utilization and Element Cycling Functions of Hydrothermarchaeota in Hydrothermal Sediment.</title>
        <authorList>
            <person name="Zhou Z."/>
            <person name="Liu Y."/>
            <person name="Xu W."/>
            <person name="Pan J."/>
            <person name="Luo Z.H."/>
            <person name="Li M."/>
        </authorList>
    </citation>
    <scope>NUCLEOTIDE SEQUENCE [LARGE SCALE GENOMIC DNA]</scope>
    <source>
        <strain evidence="14">SpSt-456</strain>
    </source>
</reference>
<feature type="binding site" evidence="12">
    <location>
        <begin position="270"/>
        <end position="284"/>
    </location>
    <ligand>
        <name>NAD(+)</name>
        <dbReference type="ChEBI" id="CHEBI:57540"/>
    </ligand>
</feature>
<evidence type="ECO:0000313" key="14">
    <source>
        <dbReference type="EMBL" id="HFK96964.1"/>
    </source>
</evidence>
<accession>A0A832A563</accession>
<keyword evidence="8 12" id="KW-0274">FAD</keyword>
<dbReference type="InterPro" id="IPR002218">
    <property type="entry name" value="MnmG-rel"/>
</dbReference>
<dbReference type="HAMAP" id="MF_00129">
    <property type="entry name" value="MnmG_GidA"/>
    <property type="match status" value="1"/>
</dbReference>
<evidence type="ECO:0000259" key="13">
    <source>
        <dbReference type="SMART" id="SM01228"/>
    </source>
</evidence>
<dbReference type="Pfam" id="PF13932">
    <property type="entry name" value="SAM_GIDA_C"/>
    <property type="match status" value="1"/>
</dbReference>
<organism evidence="14">
    <name type="scientific">Desulfacinum infernum</name>
    <dbReference type="NCBI Taxonomy" id="35837"/>
    <lineage>
        <taxon>Bacteria</taxon>
        <taxon>Pseudomonadati</taxon>
        <taxon>Thermodesulfobacteriota</taxon>
        <taxon>Syntrophobacteria</taxon>
        <taxon>Syntrophobacterales</taxon>
        <taxon>Syntrophobacteraceae</taxon>
        <taxon>Desulfacinum</taxon>
    </lineage>
</organism>